<reference evidence="5 6" key="1">
    <citation type="submission" date="2019-01" db="EMBL/GenBank/DDBJ databases">
        <authorList>
            <person name="Sayadi A."/>
        </authorList>
    </citation>
    <scope>NUCLEOTIDE SEQUENCE [LARGE SCALE GENOMIC DNA]</scope>
</reference>
<evidence type="ECO:0000259" key="4">
    <source>
        <dbReference type="PROSITE" id="PS50835"/>
    </source>
</evidence>
<dbReference type="FunFam" id="2.60.40.10:FF:001634">
    <property type="entry name" value="Beat-IIIc, isoform B"/>
    <property type="match status" value="1"/>
</dbReference>
<keyword evidence="1" id="KW-0812">Transmembrane</keyword>
<dbReference type="InterPro" id="IPR036179">
    <property type="entry name" value="Ig-like_dom_sf"/>
</dbReference>
<keyword evidence="3" id="KW-1015">Disulfide bond</keyword>
<name>A0A653DR69_CALMS</name>
<feature type="domain" description="Ig-like" evidence="4">
    <location>
        <begin position="20"/>
        <end position="107"/>
    </location>
</feature>
<keyword evidence="2" id="KW-1133">Transmembrane helix</keyword>
<proteinExistence type="predicted"/>
<evidence type="ECO:0000256" key="2">
    <source>
        <dbReference type="ARBA" id="ARBA00022989"/>
    </source>
</evidence>
<dbReference type="Proteomes" id="UP000410492">
    <property type="component" value="Unassembled WGS sequence"/>
</dbReference>
<sequence>AGCVTLRLTDLRIPSHAVRNQSVKLECYFDLDGETLYSVKWYKDGNEFFRYVPRDMPPTQSFSLPGVTVDMHNSTKNVVVLNSVQLSSTGIYRCEVSGEAPFFETVTDHERMVVVALPEEGPKITGGKPRYQVGDTVKVNCTSGRSKPAAQLNWMINGEPADPKFLKGPDIIVTGREGLETSILGLEFVVRHKHFKRGNMKLKCLATIATLYLVSNEESVEGERPQKASVLETASSERCLVPLPAALMLLCHVLAWMMTSSAMSPS</sequence>
<keyword evidence="6" id="KW-1185">Reference proteome</keyword>
<dbReference type="FunFam" id="2.60.40.10:FF:000437">
    <property type="entry name" value="Beat-IIIc, isoform A"/>
    <property type="match status" value="1"/>
</dbReference>
<dbReference type="PROSITE" id="PS50835">
    <property type="entry name" value="IG_LIKE"/>
    <property type="match status" value="1"/>
</dbReference>
<dbReference type="PANTHER" id="PTHR21261:SF15">
    <property type="entry name" value="BEATEN PATH IIIA, ISOFORM D-RELATED"/>
    <property type="match status" value="1"/>
</dbReference>
<evidence type="ECO:0000256" key="1">
    <source>
        <dbReference type="ARBA" id="ARBA00022692"/>
    </source>
</evidence>
<keyword evidence="2" id="KW-0472">Membrane</keyword>
<feature type="non-terminal residue" evidence="5">
    <location>
        <position position="1"/>
    </location>
</feature>
<gene>
    <name evidence="5" type="ORF">CALMAC_LOCUS19439</name>
</gene>
<evidence type="ECO:0000313" key="6">
    <source>
        <dbReference type="Proteomes" id="UP000410492"/>
    </source>
</evidence>
<organism evidence="5 6">
    <name type="scientific">Callosobruchus maculatus</name>
    <name type="common">Southern cowpea weevil</name>
    <name type="synonym">Pulse bruchid</name>
    <dbReference type="NCBI Taxonomy" id="64391"/>
    <lineage>
        <taxon>Eukaryota</taxon>
        <taxon>Metazoa</taxon>
        <taxon>Ecdysozoa</taxon>
        <taxon>Arthropoda</taxon>
        <taxon>Hexapoda</taxon>
        <taxon>Insecta</taxon>
        <taxon>Pterygota</taxon>
        <taxon>Neoptera</taxon>
        <taxon>Endopterygota</taxon>
        <taxon>Coleoptera</taxon>
        <taxon>Polyphaga</taxon>
        <taxon>Cucujiformia</taxon>
        <taxon>Chrysomeloidea</taxon>
        <taxon>Chrysomelidae</taxon>
        <taxon>Bruchinae</taxon>
        <taxon>Bruchini</taxon>
        <taxon>Callosobruchus</taxon>
    </lineage>
</organism>
<dbReference type="Gene3D" id="2.60.40.10">
    <property type="entry name" value="Immunoglobulins"/>
    <property type="match status" value="2"/>
</dbReference>
<dbReference type="InterPro" id="IPR007110">
    <property type="entry name" value="Ig-like_dom"/>
</dbReference>
<dbReference type="InterPro" id="IPR013162">
    <property type="entry name" value="CD80_C2-set"/>
</dbReference>
<dbReference type="InterPro" id="IPR013106">
    <property type="entry name" value="Ig_V-set"/>
</dbReference>
<evidence type="ECO:0000313" key="5">
    <source>
        <dbReference type="EMBL" id="VEN62298.1"/>
    </source>
</evidence>
<accession>A0A653DR69</accession>
<dbReference type="EMBL" id="CAACVG010013711">
    <property type="protein sequence ID" value="VEN62298.1"/>
    <property type="molecule type" value="Genomic_DNA"/>
</dbReference>
<evidence type="ECO:0000256" key="3">
    <source>
        <dbReference type="ARBA" id="ARBA00023157"/>
    </source>
</evidence>
<dbReference type="PANTHER" id="PTHR21261">
    <property type="entry name" value="BEAT PROTEIN"/>
    <property type="match status" value="1"/>
</dbReference>
<dbReference type="AlphaFoldDB" id="A0A653DR69"/>
<dbReference type="Pfam" id="PF08205">
    <property type="entry name" value="C2-set_2"/>
    <property type="match status" value="1"/>
</dbReference>
<dbReference type="OrthoDB" id="10015491at2759"/>
<protein>
    <recommendedName>
        <fullName evidence="4">Ig-like domain-containing protein</fullName>
    </recommendedName>
</protein>
<dbReference type="InterPro" id="IPR013783">
    <property type="entry name" value="Ig-like_fold"/>
</dbReference>
<dbReference type="Pfam" id="PF07686">
    <property type="entry name" value="V-set"/>
    <property type="match status" value="1"/>
</dbReference>
<dbReference type="SUPFAM" id="SSF48726">
    <property type="entry name" value="Immunoglobulin"/>
    <property type="match status" value="1"/>
</dbReference>